<accession>A0A1F4T775</accession>
<protein>
    <submittedName>
        <fullName evidence="1">Uncharacterized protein</fullName>
    </submittedName>
</protein>
<proteinExistence type="predicted"/>
<organism evidence="1 2">
    <name type="scientific">candidate division WOR-1 bacterium RIFOXYC12_FULL_54_18</name>
    <dbReference type="NCBI Taxonomy" id="1802584"/>
    <lineage>
        <taxon>Bacteria</taxon>
        <taxon>Bacillati</taxon>
        <taxon>Saganbacteria</taxon>
    </lineage>
</organism>
<evidence type="ECO:0000313" key="2">
    <source>
        <dbReference type="Proteomes" id="UP000178602"/>
    </source>
</evidence>
<dbReference type="Proteomes" id="UP000178602">
    <property type="component" value="Unassembled WGS sequence"/>
</dbReference>
<dbReference type="AlphaFoldDB" id="A0A1F4T775"/>
<comment type="caution">
    <text evidence="1">The sequence shown here is derived from an EMBL/GenBank/DDBJ whole genome shotgun (WGS) entry which is preliminary data.</text>
</comment>
<sequence>MAVPVGLKSSPRTLVLTHLRPREASLEPCRRLWDLNDQAFVGGRPFTRRLSLVEEGSLLPDVDDFSALDAKIFSWSGRIDDPTIPPGLQRFVDDLVPPVIPASVRGFAAPGDNYFIFGGGNLDYCLFRTISSVIELKIKQNEPLYAAVPLVLTYFSGQVKDPFAYIKNPAQYIDYLTAANQRGAIGEFDLRVDGKTLFKRPGPGPLIVLDFYTVFRRLLASPVFFPELADPSALLRVFANFQYNKE</sequence>
<gene>
    <name evidence="1" type="ORF">A3K49_06560</name>
</gene>
<evidence type="ECO:0000313" key="1">
    <source>
        <dbReference type="EMBL" id="OGC28602.1"/>
    </source>
</evidence>
<dbReference type="EMBL" id="MEUG01000001">
    <property type="protein sequence ID" value="OGC28602.1"/>
    <property type="molecule type" value="Genomic_DNA"/>
</dbReference>
<name>A0A1F4T775_UNCSA</name>
<reference evidence="1 2" key="1">
    <citation type="journal article" date="2016" name="Nat. Commun.">
        <title>Thousands of microbial genomes shed light on interconnected biogeochemical processes in an aquifer system.</title>
        <authorList>
            <person name="Anantharaman K."/>
            <person name="Brown C.T."/>
            <person name="Hug L.A."/>
            <person name="Sharon I."/>
            <person name="Castelle C.J."/>
            <person name="Probst A.J."/>
            <person name="Thomas B.C."/>
            <person name="Singh A."/>
            <person name="Wilkins M.J."/>
            <person name="Karaoz U."/>
            <person name="Brodie E.L."/>
            <person name="Williams K.H."/>
            <person name="Hubbard S.S."/>
            <person name="Banfield J.F."/>
        </authorList>
    </citation>
    <scope>NUCLEOTIDE SEQUENCE [LARGE SCALE GENOMIC DNA]</scope>
</reference>